<evidence type="ECO:0000256" key="15">
    <source>
        <dbReference type="ARBA" id="ARBA00078193"/>
    </source>
</evidence>
<evidence type="ECO:0000256" key="14">
    <source>
        <dbReference type="ARBA" id="ARBA00074590"/>
    </source>
</evidence>
<gene>
    <name evidence="19" type="primary">TNFSF18</name>
</gene>
<dbReference type="SUPFAM" id="SSF49842">
    <property type="entry name" value="TNF-like"/>
    <property type="match status" value="1"/>
</dbReference>
<dbReference type="GO" id="GO:0002687">
    <property type="term" value="P:positive regulation of leukocyte migration"/>
    <property type="evidence" value="ECO:0007669"/>
    <property type="project" value="UniProtKB-ARBA"/>
</dbReference>
<sequence>MSLRHMENLPLHHPSPPGAQRLSWKRWLLYSLIAFLLFLYFSALLFTLLSSKTVNETCVAKFGPSPSKWQMASAKPSCVKKRADWKLEILEKGLYVIYGQVAPNTSYKEPAPFEVRLRKNENIIQTLTDNTKIQNVGGTYELHAGDVIDLIFNSEHQVLENSTYWGILMLATPPLHFLES</sequence>
<dbReference type="OrthoDB" id="9096520at2759"/>
<dbReference type="KEGG" id="pvp:105299795"/>
<evidence type="ECO:0000256" key="9">
    <source>
        <dbReference type="ARBA" id="ARBA00023130"/>
    </source>
</evidence>
<feature type="domain" description="THD" evidence="17">
    <location>
        <begin position="42"/>
        <end position="170"/>
    </location>
</feature>
<dbReference type="FunFam" id="2.60.120.40:FF:000026">
    <property type="entry name" value="Tumor necrosis factor ligand superfamily member 18"/>
    <property type="match status" value="1"/>
</dbReference>
<dbReference type="GO" id="GO:0080090">
    <property type="term" value="P:regulation of primary metabolic process"/>
    <property type="evidence" value="ECO:0007669"/>
    <property type="project" value="UniProtKB-ARBA"/>
</dbReference>
<accession>A0A6P3QT26</accession>
<dbReference type="GO" id="GO:0002250">
    <property type="term" value="P:adaptive immune response"/>
    <property type="evidence" value="ECO:0007669"/>
    <property type="project" value="UniProtKB-KW"/>
</dbReference>
<dbReference type="InterPro" id="IPR008983">
    <property type="entry name" value="Tumour_necrosis_fac-like_dom"/>
</dbReference>
<evidence type="ECO:0000256" key="16">
    <source>
        <dbReference type="SAM" id="Phobius"/>
    </source>
</evidence>
<dbReference type="GO" id="GO:0042802">
    <property type="term" value="F:identical protein binding"/>
    <property type="evidence" value="ECO:0007669"/>
    <property type="project" value="UniProtKB-ARBA"/>
</dbReference>
<evidence type="ECO:0000256" key="13">
    <source>
        <dbReference type="ARBA" id="ARBA00059256"/>
    </source>
</evidence>
<evidence type="ECO:0000256" key="8">
    <source>
        <dbReference type="ARBA" id="ARBA00022989"/>
    </source>
</evidence>
<comment type="function">
    <text evidence="13">Cytokine that binds to TNFRSF18/AITR/GITR. Regulates T-cell responses. Can function as costimulator and lower the threshold for T-cell activation and T-cell proliferation. Important for interactions between activated T-lymphocytes and endothelial cells. Mediates activation of NF-kappa-B. Triggers increased phosphorylation of STAT1 and up-regulates expression of VCAM1 and ICAM1. Promotes leukocyte adhesion to endothelial cells. Regulates migration of monocytes from the splenic reservoir to sites of inflammation.</text>
</comment>
<dbReference type="Proteomes" id="UP000515202">
    <property type="component" value="Unplaced"/>
</dbReference>
<evidence type="ECO:0000256" key="2">
    <source>
        <dbReference type="ARBA" id="ARBA00008670"/>
    </source>
</evidence>
<dbReference type="Gene3D" id="2.60.120.40">
    <property type="match status" value="1"/>
</dbReference>
<keyword evidence="7" id="KW-0735">Signal-anchor</keyword>
<protein>
    <recommendedName>
        <fullName evidence="14">Tumor necrosis factor ligand superfamily member 18</fullName>
    </recommendedName>
    <alternativeName>
        <fullName evidence="15">Glucocorticoid-induced TNF-related ligand</fullName>
    </alternativeName>
</protein>
<dbReference type="GO" id="GO:0060255">
    <property type="term" value="P:regulation of macromolecule metabolic process"/>
    <property type="evidence" value="ECO:0007669"/>
    <property type="project" value="UniProtKB-ARBA"/>
</dbReference>
<evidence type="ECO:0000313" key="18">
    <source>
        <dbReference type="Proteomes" id="UP000515202"/>
    </source>
</evidence>
<keyword evidence="4" id="KW-0202">Cytokine</keyword>
<reference evidence="19" key="1">
    <citation type="submission" date="2025-08" db="UniProtKB">
        <authorList>
            <consortium name="RefSeq"/>
        </authorList>
    </citation>
    <scope>IDENTIFICATION</scope>
    <source>
        <tissue evidence="19">Kidney</tissue>
    </source>
</reference>
<evidence type="ECO:0000313" key="19">
    <source>
        <dbReference type="RefSeq" id="XP_011369999.1"/>
    </source>
</evidence>
<keyword evidence="9" id="KW-1064">Adaptive immunity</keyword>
<keyword evidence="8 16" id="KW-1133">Transmembrane helix</keyword>
<dbReference type="GO" id="GO:0005125">
    <property type="term" value="F:cytokine activity"/>
    <property type="evidence" value="ECO:0007669"/>
    <property type="project" value="UniProtKB-KW"/>
</dbReference>
<dbReference type="RefSeq" id="XP_011369999.1">
    <property type="nucleotide sequence ID" value="XM_011371697.2"/>
</dbReference>
<keyword evidence="11" id="KW-1015">Disulfide bond</keyword>
<dbReference type="GO" id="GO:0002309">
    <property type="term" value="P:T cell proliferation involved in immune response"/>
    <property type="evidence" value="ECO:0007669"/>
    <property type="project" value="InterPro"/>
</dbReference>
<dbReference type="PROSITE" id="PS50049">
    <property type="entry name" value="THD_2"/>
    <property type="match status" value="1"/>
</dbReference>
<dbReference type="PANTHER" id="PTHR15267">
    <property type="entry name" value="TUMOR NECROSIS FACTOR LIGAND SUPERFAMILY MEMBER 18"/>
    <property type="match status" value="1"/>
</dbReference>
<feature type="transmembrane region" description="Helical" evidence="16">
    <location>
        <begin position="27"/>
        <end position="49"/>
    </location>
</feature>
<dbReference type="CTD" id="8995"/>
<organism evidence="18 19">
    <name type="scientific">Pteropus vampyrus</name>
    <name type="common">Large flying fox</name>
    <dbReference type="NCBI Taxonomy" id="132908"/>
    <lineage>
        <taxon>Eukaryota</taxon>
        <taxon>Metazoa</taxon>
        <taxon>Chordata</taxon>
        <taxon>Craniata</taxon>
        <taxon>Vertebrata</taxon>
        <taxon>Euteleostomi</taxon>
        <taxon>Mammalia</taxon>
        <taxon>Eutheria</taxon>
        <taxon>Laurasiatheria</taxon>
        <taxon>Chiroptera</taxon>
        <taxon>Yinpterochiroptera</taxon>
        <taxon>Pteropodoidea</taxon>
        <taxon>Pteropodidae</taxon>
        <taxon>Pteropodinae</taxon>
        <taxon>Pteropus</taxon>
    </lineage>
</organism>
<dbReference type="PANTHER" id="PTHR15267:SF1">
    <property type="entry name" value="TUMOR NECROSIS FACTOR LIGAND SUPERFAMILY MEMBER 18"/>
    <property type="match status" value="1"/>
</dbReference>
<evidence type="ECO:0000256" key="12">
    <source>
        <dbReference type="ARBA" id="ARBA00023180"/>
    </source>
</evidence>
<keyword evidence="18" id="KW-1185">Reference proteome</keyword>
<dbReference type="GO" id="GO:0042129">
    <property type="term" value="P:regulation of T cell proliferation"/>
    <property type="evidence" value="ECO:0007669"/>
    <property type="project" value="TreeGrafter"/>
</dbReference>
<proteinExistence type="inferred from homology"/>
<comment type="subcellular location">
    <subcellularLocation>
        <location evidence="1">Cell membrane</location>
        <topology evidence="1">Single-pass type II membrane protein</topology>
    </subcellularLocation>
</comment>
<keyword evidence="12" id="KW-0325">Glycoprotein</keyword>
<dbReference type="InterPro" id="IPR006052">
    <property type="entry name" value="TNF_dom"/>
</dbReference>
<dbReference type="GO" id="GO:0005615">
    <property type="term" value="C:extracellular space"/>
    <property type="evidence" value="ECO:0007669"/>
    <property type="project" value="UniProtKB-KW"/>
</dbReference>
<dbReference type="GO" id="GO:0005886">
    <property type="term" value="C:plasma membrane"/>
    <property type="evidence" value="ECO:0007669"/>
    <property type="project" value="UniProtKB-SubCell"/>
</dbReference>
<keyword evidence="5 16" id="KW-0812">Transmembrane</keyword>
<evidence type="ECO:0000259" key="17">
    <source>
        <dbReference type="PROSITE" id="PS50049"/>
    </source>
</evidence>
<evidence type="ECO:0000256" key="10">
    <source>
        <dbReference type="ARBA" id="ARBA00023136"/>
    </source>
</evidence>
<dbReference type="GO" id="GO:0045785">
    <property type="term" value="P:positive regulation of cell adhesion"/>
    <property type="evidence" value="ECO:0007669"/>
    <property type="project" value="UniProtKB-ARBA"/>
</dbReference>
<evidence type="ECO:0000256" key="1">
    <source>
        <dbReference type="ARBA" id="ARBA00004401"/>
    </source>
</evidence>
<evidence type="ECO:0000256" key="7">
    <source>
        <dbReference type="ARBA" id="ARBA00022968"/>
    </source>
</evidence>
<comment type="similarity">
    <text evidence="2">Belongs to the tumor necrosis factor family.</text>
</comment>
<dbReference type="AlphaFoldDB" id="A0A6P3QT26"/>
<evidence type="ECO:0000256" key="4">
    <source>
        <dbReference type="ARBA" id="ARBA00022514"/>
    </source>
</evidence>
<keyword evidence="10 16" id="KW-0472">Membrane</keyword>
<evidence type="ECO:0000256" key="11">
    <source>
        <dbReference type="ARBA" id="ARBA00023157"/>
    </source>
</evidence>
<evidence type="ECO:0000256" key="6">
    <source>
        <dbReference type="ARBA" id="ARBA00022859"/>
    </source>
</evidence>
<dbReference type="GO" id="GO:0009986">
    <property type="term" value="C:cell surface"/>
    <property type="evidence" value="ECO:0007669"/>
    <property type="project" value="TreeGrafter"/>
</dbReference>
<dbReference type="GO" id="GO:0005164">
    <property type="term" value="F:tumor necrosis factor receptor binding"/>
    <property type="evidence" value="ECO:0007669"/>
    <property type="project" value="InterPro"/>
</dbReference>
<evidence type="ECO:0000256" key="5">
    <source>
        <dbReference type="ARBA" id="ARBA00022692"/>
    </source>
</evidence>
<dbReference type="InterPro" id="IPR042380">
    <property type="entry name" value="TNFSF18"/>
</dbReference>
<keyword evidence="6" id="KW-0391">Immunity</keyword>
<keyword evidence="3" id="KW-1003">Cell membrane</keyword>
<dbReference type="GO" id="GO:0033209">
    <property type="term" value="P:tumor necrosis factor-mediated signaling pathway"/>
    <property type="evidence" value="ECO:0007669"/>
    <property type="project" value="InterPro"/>
</dbReference>
<evidence type="ECO:0000256" key="3">
    <source>
        <dbReference type="ARBA" id="ARBA00022475"/>
    </source>
</evidence>
<name>A0A6P3QT26_PTEVA</name>
<dbReference type="GeneID" id="105299795"/>